<dbReference type="EMBL" id="OD005775">
    <property type="protein sequence ID" value="CAD7412072.1"/>
    <property type="molecule type" value="Genomic_DNA"/>
</dbReference>
<dbReference type="EC" id="1.14.13.39" evidence="5"/>
<dbReference type="InterPro" id="IPR050607">
    <property type="entry name" value="NOS"/>
</dbReference>
<dbReference type="GO" id="GO:0004517">
    <property type="term" value="F:nitric-oxide synthase activity"/>
    <property type="evidence" value="ECO:0007669"/>
    <property type="project" value="UniProtKB-EC"/>
</dbReference>
<evidence type="ECO:0000256" key="3">
    <source>
        <dbReference type="ARBA" id="ARBA00001974"/>
    </source>
</evidence>
<dbReference type="PROSITE" id="PS50902">
    <property type="entry name" value="FLAVODOXIN_LIKE"/>
    <property type="match status" value="1"/>
</dbReference>
<dbReference type="InterPro" id="IPR008254">
    <property type="entry name" value="Flavodoxin/NO_synth"/>
</dbReference>
<evidence type="ECO:0000313" key="14">
    <source>
        <dbReference type="EMBL" id="CAD7412072.1"/>
    </source>
</evidence>
<keyword evidence="8" id="KW-0479">Metal-binding</keyword>
<dbReference type="PRINTS" id="PR00369">
    <property type="entry name" value="FLAVODOXIN"/>
</dbReference>
<comment type="cofactor">
    <cofactor evidence="2">
        <name>heme b</name>
        <dbReference type="ChEBI" id="CHEBI:60344"/>
    </cofactor>
</comment>
<dbReference type="Gene3D" id="3.40.50.360">
    <property type="match status" value="1"/>
</dbReference>
<evidence type="ECO:0000256" key="5">
    <source>
        <dbReference type="ARBA" id="ARBA00012989"/>
    </source>
</evidence>
<dbReference type="PANTHER" id="PTHR43410">
    <property type="entry name" value="NITRIC OXIDE SYNTHASE OXYGENASE"/>
    <property type="match status" value="1"/>
</dbReference>
<evidence type="ECO:0000256" key="2">
    <source>
        <dbReference type="ARBA" id="ARBA00001970"/>
    </source>
</evidence>
<keyword evidence="11" id="KW-0560">Oxidoreductase</keyword>
<dbReference type="InterPro" id="IPR029039">
    <property type="entry name" value="Flavoprotein-like_sf"/>
</dbReference>
<evidence type="ECO:0000256" key="8">
    <source>
        <dbReference type="ARBA" id="ARBA00022723"/>
    </source>
</evidence>
<keyword evidence="7" id="KW-0288">FMN</keyword>
<evidence type="ECO:0000256" key="11">
    <source>
        <dbReference type="ARBA" id="ARBA00023002"/>
    </source>
</evidence>
<evidence type="ECO:0000256" key="10">
    <source>
        <dbReference type="ARBA" id="ARBA00022860"/>
    </source>
</evidence>
<dbReference type="InterPro" id="IPR001094">
    <property type="entry name" value="Flavdoxin-like"/>
</dbReference>
<keyword evidence="7" id="KW-0285">Flavoprotein</keyword>
<evidence type="ECO:0000256" key="4">
    <source>
        <dbReference type="ARBA" id="ARBA00006267"/>
    </source>
</evidence>
<keyword evidence="10" id="KW-0112">Calmodulin-binding</keyword>
<dbReference type="SUPFAM" id="SSF52218">
    <property type="entry name" value="Flavoproteins"/>
    <property type="match status" value="2"/>
</dbReference>
<dbReference type="Pfam" id="PF00258">
    <property type="entry name" value="Flavodoxin_1"/>
    <property type="match status" value="2"/>
</dbReference>
<accession>A0A7R9DCC6</accession>
<evidence type="ECO:0000256" key="1">
    <source>
        <dbReference type="ARBA" id="ARBA00001917"/>
    </source>
</evidence>
<evidence type="ECO:0000259" key="13">
    <source>
        <dbReference type="PROSITE" id="PS50902"/>
    </source>
</evidence>
<dbReference type="AlphaFoldDB" id="A0A7R9DCC6"/>
<keyword evidence="9" id="KW-0521">NADP</keyword>
<organism evidence="14">
    <name type="scientific">Timema poppense</name>
    <name type="common">Walking stick</name>
    <dbReference type="NCBI Taxonomy" id="170557"/>
    <lineage>
        <taxon>Eukaryota</taxon>
        <taxon>Metazoa</taxon>
        <taxon>Ecdysozoa</taxon>
        <taxon>Arthropoda</taxon>
        <taxon>Hexapoda</taxon>
        <taxon>Insecta</taxon>
        <taxon>Pterygota</taxon>
        <taxon>Neoptera</taxon>
        <taxon>Polyneoptera</taxon>
        <taxon>Phasmatodea</taxon>
        <taxon>Timematodea</taxon>
        <taxon>Timematoidea</taxon>
        <taxon>Timematidae</taxon>
        <taxon>Timema</taxon>
    </lineage>
</organism>
<evidence type="ECO:0000256" key="6">
    <source>
        <dbReference type="ARBA" id="ARBA00022617"/>
    </source>
</evidence>
<evidence type="ECO:0000256" key="9">
    <source>
        <dbReference type="ARBA" id="ARBA00022857"/>
    </source>
</evidence>
<feature type="domain" description="Flavodoxin-like" evidence="13">
    <location>
        <begin position="25"/>
        <end position="279"/>
    </location>
</feature>
<dbReference type="GO" id="GO:0046872">
    <property type="term" value="F:metal ion binding"/>
    <property type="evidence" value="ECO:0007669"/>
    <property type="project" value="UniProtKB-KW"/>
</dbReference>
<keyword evidence="12" id="KW-0408">Iron</keyword>
<reference evidence="14" key="1">
    <citation type="submission" date="2020-11" db="EMBL/GenBank/DDBJ databases">
        <authorList>
            <person name="Tran Van P."/>
        </authorList>
    </citation>
    <scope>NUCLEOTIDE SEQUENCE</scope>
</reference>
<keyword evidence="6" id="KW-0349">Heme</keyword>
<dbReference type="PANTHER" id="PTHR43410:SF1">
    <property type="entry name" value="NITRIC OXIDE SYNTHASE"/>
    <property type="match status" value="1"/>
</dbReference>
<name>A0A7R9DCC6_TIMPO</name>
<dbReference type="GO" id="GO:0010181">
    <property type="term" value="F:FMN binding"/>
    <property type="evidence" value="ECO:0007669"/>
    <property type="project" value="InterPro"/>
</dbReference>
<evidence type="ECO:0000256" key="12">
    <source>
        <dbReference type="ARBA" id="ARBA00023004"/>
    </source>
</evidence>
<comment type="similarity">
    <text evidence="4">Belongs to the NOS family.</text>
</comment>
<proteinExistence type="inferred from homology"/>
<sequence length="279" mass="30442">MAPCLAAVKFTSKLFGHALSRRIKATVLYATETGKSEMYAKKLNEIFGHAFNSQVYCLDDYDISSIEHEALILVVTSTFGNGDPPENGEVFAQNLYALKMNDSSGLTNGHDKFSLLLYTMLPSYPPLIFCTLFLPPNLLFISFFSVVSICCAPTDSTLDALLATARNRPHSMASSKSFIKANSQTELACQHTERRLDRLESLRGSVSDVMAEDTFGPLSNVRFAVFALGSSAYPNFCAFGKYVDNLLGELGGERLLKLAQGDVDVRPRAGLPQVGARGL</sequence>
<evidence type="ECO:0000256" key="7">
    <source>
        <dbReference type="ARBA" id="ARBA00022643"/>
    </source>
</evidence>
<protein>
    <recommendedName>
        <fullName evidence="5">nitric-oxide synthase (NADPH)</fullName>
        <ecNumber evidence="5">1.14.13.39</ecNumber>
    </recommendedName>
</protein>
<comment type="cofactor">
    <cofactor evidence="1">
        <name>FMN</name>
        <dbReference type="ChEBI" id="CHEBI:58210"/>
    </cofactor>
</comment>
<gene>
    <name evidence="14" type="ORF">TPSB3V08_LOCUS8218</name>
</gene>
<comment type="cofactor">
    <cofactor evidence="3">
        <name>FAD</name>
        <dbReference type="ChEBI" id="CHEBI:57692"/>
    </cofactor>
</comment>
<dbReference type="GO" id="GO:0005516">
    <property type="term" value="F:calmodulin binding"/>
    <property type="evidence" value="ECO:0007669"/>
    <property type="project" value="UniProtKB-KW"/>
</dbReference>